<evidence type="ECO:0000313" key="1">
    <source>
        <dbReference type="EMBL" id="CDW24984.1"/>
    </source>
</evidence>
<dbReference type="EMBL" id="HACA01007623">
    <property type="protein sequence ID" value="CDW24984.1"/>
    <property type="molecule type" value="Transcribed_RNA"/>
</dbReference>
<feature type="non-terminal residue" evidence="1">
    <location>
        <position position="1"/>
    </location>
</feature>
<accession>A0A0K2TG60</accession>
<protein>
    <submittedName>
        <fullName evidence="1">Uncharacterized protein</fullName>
    </submittedName>
</protein>
<feature type="non-terminal residue" evidence="1">
    <location>
        <position position="74"/>
    </location>
</feature>
<organism evidence="1">
    <name type="scientific">Lepeophtheirus salmonis</name>
    <name type="common">Salmon louse</name>
    <name type="synonym">Caligus salmonis</name>
    <dbReference type="NCBI Taxonomy" id="72036"/>
    <lineage>
        <taxon>Eukaryota</taxon>
        <taxon>Metazoa</taxon>
        <taxon>Ecdysozoa</taxon>
        <taxon>Arthropoda</taxon>
        <taxon>Crustacea</taxon>
        <taxon>Multicrustacea</taxon>
        <taxon>Hexanauplia</taxon>
        <taxon>Copepoda</taxon>
        <taxon>Siphonostomatoida</taxon>
        <taxon>Caligidae</taxon>
        <taxon>Lepeophtheirus</taxon>
    </lineage>
</organism>
<name>A0A0K2TG60_LEPSM</name>
<proteinExistence type="predicted"/>
<dbReference type="AlphaFoldDB" id="A0A0K2TG60"/>
<sequence>KKQLNDNLSFFQLPTTPIFYNYNYYYYYYCDYLFLLKQTFPSSFSAIKYYICTDEYLYIIVIVPKKDKKNTKKQ</sequence>
<reference evidence="1" key="1">
    <citation type="submission" date="2014-05" db="EMBL/GenBank/DDBJ databases">
        <authorList>
            <person name="Chronopoulou M."/>
        </authorList>
    </citation>
    <scope>NUCLEOTIDE SEQUENCE</scope>
    <source>
        <tissue evidence="1">Whole organism</tissue>
    </source>
</reference>